<dbReference type="PANTHER" id="PTHR43899">
    <property type="entry name" value="RH59310P"/>
    <property type="match status" value="1"/>
</dbReference>
<evidence type="ECO:0000313" key="3">
    <source>
        <dbReference type="EMBL" id="MCZ0729077.1"/>
    </source>
</evidence>
<dbReference type="PRINTS" id="PR00081">
    <property type="entry name" value="GDHRDH"/>
</dbReference>
<proteinExistence type="inferred from homology"/>
<dbReference type="InterPro" id="IPR051019">
    <property type="entry name" value="VLCFA-Steroid_DH"/>
</dbReference>
<keyword evidence="4" id="KW-1185">Reference proteome</keyword>
<dbReference type="InterPro" id="IPR002347">
    <property type="entry name" value="SDR_fam"/>
</dbReference>
<dbReference type="Proteomes" id="UP001084650">
    <property type="component" value="Unassembled WGS sequence"/>
</dbReference>
<dbReference type="PIRSF" id="PIRSF000126">
    <property type="entry name" value="11-beta-HSD1"/>
    <property type="match status" value="1"/>
</dbReference>
<protein>
    <submittedName>
        <fullName evidence="3">SDR family NAD(P)-dependent oxidoreductase</fullName>
    </submittedName>
</protein>
<evidence type="ECO:0000313" key="4">
    <source>
        <dbReference type="Proteomes" id="UP001084650"/>
    </source>
</evidence>
<comment type="similarity">
    <text evidence="1">Belongs to the short-chain dehydrogenases/reductases (SDR) family.</text>
</comment>
<reference evidence="3" key="1">
    <citation type="submission" date="2022-12" db="EMBL/GenBank/DDBJ databases">
        <title>Whole genome sequence of Mycolicibacterium iranicum strain SBH312.</title>
        <authorList>
            <person name="Jani J."/>
            <person name="Arifin Mustapha Z."/>
            <person name="Ahmed K."/>
            <person name="Kai Ling C."/>
        </authorList>
    </citation>
    <scope>NUCLEOTIDE SEQUENCE</scope>
    <source>
        <strain evidence="3">SBH312</strain>
    </source>
</reference>
<dbReference type="Pfam" id="PF00106">
    <property type="entry name" value="adh_short"/>
    <property type="match status" value="1"/>
</dbReference>
<dbReference type="EMBL" id="JAPQYE010000005">
    <property type="protein sequence ID" value="MCZ0729077.1"/>
    <property type="molecule type" value="Genomic_DNA"/>
</dbReference>
<dbReference type="Gene3D" id="3.40.50.720">
    <property type="entry name" value="NAD(P)-binding Rossmann-like Domain"/>
    <property type="match status" value="1"/>
</dbReference>
<dbReference type="PANTHER" id="PTHR43899:SF13">
    <property type="entry name" value="RH59310P"/>
    <property type="match status" value="1"/>
</dbReference>
<name>A0ABT4HHD0_MYCIR</name>
<gene>
    <name evidence="3" type="ORF">OY187_13560</name>
</gene>
<sequence length="264" mass="27711">MTYGPWAVIAGASEGIGAAFAHGAAARGLNTMLVARRPQALEQVAADIRSRTGVETRCLTADLTTASASAEIVAATTDLDVGLLVYCAGGDPDFTPFLDNTIEAARQLLDRNCRAPMQLTHHFARAMVDRGRGGIMILSSGAAFAGTSNIAVYGATKAFDMIFAEALWSELRGDGVDVLGVVMGETDTPSLRRTRHARGLAGPDDPVGNAASVDEVVSAAFAHLGRGPTCFGDRRIRTGARLISPLPRGLLVRLMTKASRRTMG</sequence>
<comment type="caution">
    <text evidence="3">The sequence shown here is derived from an EMBL/GenBank/DDBJ whole genome shotgun (WGS) entry which is preliminary data.</text>
</comment>
<organism evidence="3 4">
    <name type="scientific">Mycolicibacterium iranicum</name>
    <name type="common">Mycobacterium iranicum</name>
    <dbReference type="NCBI Taxonomy" id="912594"/>
    <lineage>
        <taxon>Bacteria</taxon>
        <taxon>Bacillati</taxon>
        <taxon>Actinomycetota</taxon>
        <taxon>Actinomycetes</taxon>
        <taxon>Mycobacteriales</taxon>
        <taxon>Mycobacteriaceae</taxon>
        <taxon>Mycolicibacterium</taxon>
    </lineage>
</organism>
<dbReference type="InterPro" id="IPR036291">
    <property type="entry name" value="NAD(P)-bd_dom_sf"/>
</dbReference>
<evidence type="ECO:0000256" key="1">
    <source>
        <dbReference type="ARBA" id="ARBA00006484"/>
    </source>
</evidence>
<evidence type="ECO:0000256" key="2">
    <source>
        <dbReference type="ARBA" id="ARBA00023002"/>
    </source>
</evidence>
<accession>A0ABT4HHD0</accession>
<keyword evidence="2" id="KW-0560">Oxidoreductase</keyword>
<dbReference type="SUPFAM" id="SSF51735">
    <property type="entry name" value="NAD(P)-binding Rossmann-fold domains"/>
    <property type="match status" value="1"/>
</dbReference>